<organism evidence="2 3">
    <name type="scientific">Penicillium cosmopolitanum</name>
    <dbReference type="NCBI Taxonomy" id="1131564"/>
    <lineage>
        <taxon>Eukaryota</taxon>
        <taxon>Fungi</taxon>
        <taxon>Dikarya</taxon>
        <taxon>Ascomycota</taxon>
        <taxon>Pezizomycotina</taxon>
        <taxon>Eurotiomycetes</taxon>
        <taxon>Eurotiomycetidae</taxon>
        <taxon>Eurotiales</taxon>
        <taxon>Aspergillaceae</taxon>
        <taxon>Penicillium</taxon>
    </lineage>
</organism>
<comment type="caution">
    <text evidence="2">The sequence shown here is derived from an EMBL/GenBank/DDBJ whole genome shotgun (WGS) entry which is preliminary data.</text>
</comment>
<dbReference type="Proteomes" id="UP001147747">
    <property type="component" value="Unassembled WGS sequence"/>
</dbReference>
<reference evidence="2" key="2">
    <citation type="journal article" date="2023" name="IMA Fungus">
        <title>Comparative genomic study of the Penicillium genus elucidates a diverse pangenome and 15 lateral gene transfer events.</title>
        <authorList>
            <person name="Petersen C."/>
            <person name="Sorensen T."/>
            <person name="Nielsen M.R."/>
            <person name="Sondergaard T.E."/>
            <person name="Sorensen J.L."/>
            <person name="Fitzpatrick D.A."/>
            <person name="Frisvad J.C."/>
            <person name="Nielsen K.L."/>
        </authorList>
    </citation>
    <scope>NUCLEOTIDE SEQUENCE</scope>
    <source>
        <strain evidence="2">IBT 29677</strain>
    </source>
</reference>
<name>A0A9X0BAN3_9EURO</name>
<dbReference type="RefSeq" id="XP_056489931.1">
    <property type="nucleotide sequence ID" value="XM_056630629.1"/>
</dbReference>
<dbReference type="PANTHER" id="PTHR47657">
    <property type="entry name" value="STEROL REGULATORY ELEMENT-BINDING PROTEIN ECM22"/>
    <property type="match status" value="1"/>
</dbReference>
<evidence type="ECO:0008006" key="4">
    <source>
        <dbReference type="Google" id="ProtNLM"/>
    </source>
</evidence>
<evidence type="ECO:0000313" key="3">
    <source>
        <dbReference type="Proteomes" id="UP001147747"/>
    </source>
</evidence>
<protein>
    <recommendedName>
        <fullName evidence="4">C2H2-type domain-containing protein</fullName>
    </recommendedName>
</protein>
<dbReference type="InterPro" id="IPR052400">
    <property type="entry name" value="Zn2-C6_fungal_TF"/>
</dbReference>
<proteinExistence type="predicted"/>
<dbReference type="GeneID" id="81369609"/>
<feature type="region of interest" description="Disordered" evidence="1">
    <location>
        <begin position="339"/>
        <end position="363"/>
    </location>
</feature>
<keyword evidence="3" id="KW-1185">Reference proteome</keyword>
<dbReference type="GO" id="GO:0000981">
    <property type="term" value="F:DNA-binding transcription factor activity, RNA polymerase II-specific"/>
    <property type="evidence" value="ECO:0007669"/>
    <property type="project" value="TreeGrafter"/>
</dbReference>
<gene>
    <name evidence="2" type="ORF">N7509_005992</name>
</gene>
<dbReference type="EMBL" id="JAPZBU010000006">
    <property type="protein sequence ID" value="KAJ5397879.1"/>
    <property type="molecule type" value="Genomic_DNA"/>
</dbReference>
<feature type="compositionally biased region" description="Basic and acidic residues" evidence="1">
    <location>
        <begin position="347"/>
        <end position="359"/>
    </location>
</feature>
<sequence>MRLGPHDLLEYNAIYKVLICRDCHYAIQKNALGSHLLRHKIYREERQRLLSTINGLDIVEPDDLPLPNANTLPVDTLPVVSGHCCTVAGCGHLCASSKRMRRHWSDAHGVNGSNNFSSLARSVKLQTFFRGTKLKYFEVSATSSNAESQLSDDEIGYGREGSRLNAAPSPAQSTPNSEPCPAVDLETLIYFHHFITATKLSLPGAEDSLPASQYWEKDIIPLALQRRWLMCGLLAISAYHSATFEDETTARKIHRERAAKFNSEFFAGFNMIANDDTNTMATEAFQKANKAGIQIRSILNCTQWTLNEFTMSQETTPGPATFSQLESILRGIRSSVSSESVTSSCKDQSRDEGPQRALDKNGSLENDNARTMLLNYIHMLPYRMAEIFGKPDHDQDAPAILLAIEALSKCCISSFESDDLLGVWQCMAAWLIKTPDHFNRMVSLQNSAALVVLAYWAAILVERAESCGVWFIHGLSRRILLQIQEYLSTDDAAWALVQEMMV</sequence>
<evidence type="ECO:0000313" key="2">
    <source>
        <dbReference type="EMBL" id="KAJ5397879.1"/>
    </source>
</evidence>
<evidence type="ECO:0000256" key="1">
    <source>
        <dbReference type="SAM" id="MobiDB-lite"/>
    </source>
</evidence>
<dbReference type="AlphaFoldDB" id="A0A9X0BAN3"/>
<dbReference type="OrthoDB" id="416217at2759"/>
<dbReference type="PANTHER" id="PTHR47657:SF3">
    <property type="entry name" value="ORSELLINIC ACID_F9775 BIOSYNTHESIS CLUSTER PROTEIN D-RELATED"/>
    <property type="match status" value="1"/>
</dbReference>
<feature type="region of interest" description="Disordered" evidence="1">
    <location>
        <begin position="148"/>
        <end position="178"/>
    </location>
</feature>
<dbReference type="InterPro" id="IPR022698">
    <property type="entry name" value="OrsD"/>
</dbReference>
<reference evidence="2" key="1">
    <citation type="submission" date="2022-12" db="EMBL/GenBank/DDBJ databases">
        <authorList>
            <person name="Petersen C."/>
        </authorList>
    </citation>
    <scope>NUCLEOTIDE SEQUENCE</scope>
    <source>
        <strain evidence="2">IBT 29677</strain>
    </source>
</reference>
<dbReference type="Pfam" id="PF12013">
    <property type="entry name" value="OrsD"/>
    <property type="match status" value="1"/>
</dbReference>
<accession>A0A9X0BAN3</accession>